<keyword evidence="1" id="KW-1133">Transmembrane helix</keyword>
<proteinExistence type="predicted"/>
<sequence>MWPFLVFGGLFAGAATLGRSGRPAALPWYALFLVSVLFVGLRHSVGMDWNNYLRMIDNVANADGVWAALNVTEPFYAILLLIGDATGFGIYATNLISAVIGLWGVWAFARRTPNPWIALAAAMPMFIVVVSMSANRQALAAGLIMLLVANWSRFSLPVRAGLIILIAGFHASAIIFLAFVAIDLNVPRAVKIVGIAVFSLLAIYILQQSGYGEYYNQAYGEGQTEATQSSGALFHVAVNAIPATLYFLLPKYRGILFPTPLLKNMALAALLTVPLVLVASAAAGRVSLYWFPVSMFVWSALPAVVSAQFRRPVGFFIGVAMVAIMVFWLQFANSSAAHIPYENALFLNGWELEIGVLP</sequence>
<evidence type="ECO:0000313" key="2">
    <source>
        <dbReference type="EMBL" id="MCR2834397.1"/>
    </source>
</evidence>
<feature type="transmembrane region" description="Helical" evidence="1">
    <location>
        <begin position="115"/>
        <end position="132"/>
    </location>
</feature>
<feature type="transmembrane region" description="Helical" evidence="1">
    <location>
        <begin position="313"/>
        <end position="331"/>
    </location>
</feature>
<organism evidence="2 3">
    <name type="scientific">Parerythrobacter lacustris</name>
    <dbReference type="NCBI Taxonomy" id="2969984"/>
    <lineage>
        <taxon>Bacteria</taxon>
        <taxon>Pseudomonadati</taxon>
        <taxon>Pseudomonadota</taxon>
        <taxon>Alphaproteobacteria</taxon>
        <taxon>Sphingomonadales</taxon>
        <taxon>Erythrobacteraceae</taxon>
        <taxon>Parerythrobacter</taxon>
    </lineage>
</organism>
<feature type="transmembrane region" description="Helical" evidence="1">
    <location>
        <begin position="189"/>
        <end position="206"/>
    </location>
</feature>
<name>A0ABT1XT56_9SPHN</name>
<comment type="caution">
    <text evidence="2">The sequence shown here is derived from an EMBL/GenBank/DDBJ whole genome shotgun (WGS) entry which is preliminary data.</text>
</comment>
<evidence type="ECO:0000313" key="3">
    <source>
        <dbReference type="Proteomes" id="UP001206067"/>
    </source>
</evidence>
<feature type="transmembrane region" description="Helical" evidence="1">
    <location>
        <begin position="28"/>
        <end position="45"/>
    </location>
</feature>
<dbReference type="EMBL" id="JANKHH010000005">
    <property type="protein sequence ID" value="MCR2834397.1"/>
    <property type="molecule type" value="Genomic_DNA"/>
</dbReference>
<gene>
    <name evidence="2" type="ORF">NSO95_10610</name>
</gene>
<accession>A0ABT1XT56</accession>
<dbReference type="Proteomes" id="UP001206067">
    <property type="component" value="Unassembled WGS sequence"/>
</dbReference>
<keyword evidence="1" id="KW-0472">Membrane</keyword>
<evidence type="ECO:0000256" key="1">
    <source>
        <dbReference type="SAM" id="Phobius"/>
    </source>
</evidence>
<keyword evidence="1" id="KW-0812">Transmembrane</keyword>
<feature type="transmembrane region" description="Helical" evidence="1">
    <location>
        <begin position="232"/>
        <end position="249"/>
    </location>
</feature>
<feature type="transmembrane region" description="Helical" evidence="1">
    <location>
        <begin position="261"/>
        <end position="282"/>
    </location>
</feature>
<feature type="transmembrane region" description="Helical" evidence="1">
    <location>
        <begin position="162"/>
        <end position="182"/>
    </location>
</feature>
<reference evidence="2 3" key="1">
    <citation type="submission" date="2022-08" db="EMBL/GenBank/DDBJ databases">
        <title>Polyphasic taxonomy analysis of Qipengyuania sp.RS5-5.</title>
        <authorList>
            <person name="Xamxidin M."/>
            <person name="Wu M."/>
        </authorList>
    </citation>
    <scope>NUCLEOTIDE SEQUENCE [LARGE SCALE GENOMIC DNA]</scope>
    <source>
        <strain evidence="2 3">RS5-5</strain>
    </source>
</reference>
<feature type="transmembrane region" description="Helical" evidence="1">
    <location>
        <begin position="88"/>
        <end position="109"/>
    </location>
</feature>
<dbReference type="Pfam" id="PF14897">
    <property type="entry name" value="EpsG"/>
    <property type="match status" value="1"/>
</dbReference>
<dbReference type="InterPro" id="IPR049458">
    <property type="entry name" value="EpsG-like"/>
</dbReference>
<feature type="transmembrane region" description="Helical" evidence="1">
    <location>
        <begin position="288"/>
        <end position="306"/>
    </location>
</feature>
<dbReference type="RefSeq" id="WP_257596200.1">
    <property type="nucleotide sequence ID" value="NZ_JANKHH010000005.1"/>
</dbReference>
<keyword evidence="3" id="KW-1185">Reference proteome</keyword>
<protein>
    <submittedName>
        <fullName evidence="2">EpsG family protein</fullName>
    </submittedName>
</protein>